<dbReference type="AlphaFoldDB" id="A0A5B8LIX1"/>
<comment type="similarity">
    <text evidence="1">Belongs to the aspartyl/asparaginyl beta-hydroxylase family.</text>
</comment>
<dbReference type="PANTHER" id="PTHR46332:SF5">
    <property type="entry name" value="ASPARTATE BETA-HYDROXYLASE DOMAIN CONTAINING 2"/>
    <property type="match status" value="1"/>
</dbReference>
<dbReference type="Gene3D" id="2.60.120.330">
    <property type="entry name" value="B-lactam Antibiotic, Isopenicillin N Synthase, Chain"/>
    <property type="match status" value="1"/>
</dbReference>
<dbReference type="Pfam" id="PF05118">
    <property type="entry name" value="Asp_Arg_Hydrox"/>
    <property type="match status" value="1"/>
</dbReference>
<sequence length="315" mass="35545">MAGAPRPKDHDYRPKSPCFGQTPFLARSVEPPIGADVEEPWSGRRGRKRLVVSVYEKIERATATLSPSPAEQVANAKRPLIIRYGKHLRGFFDRLIASSSLVSNDPVLDVRDFPWTHILRENWQAIRDEAIRAALGQNSPSLASVSPDHRAIAPVDKWRSFFLWGYGYSIDENLDRCPVTAATIAKIPHLNSAFFSILAPGTHIPAHRGVTKGLITCHLGLIVPKDGDVRMRVDDRIVRWSEGETLVFDDTYDHEVWNDTQHTRVVLLIQVRRPLRNPGKWISDAFLNVIRRSAFVQEARDNVLAWNAAVKQLDV</sequence>
<dbReference type="InterPro" id="IPR007803">
    <property type="entry name" value="Asp/Arg/Pro-Hydrxlase"/>
</dbReference>
<dbReference type="InterPro" id="IPR051821">
    <property type="entry name" value="Asp/Asn_beta-hydroxylase"/>
</dbReference>
<keyword evidence="3" id="KW-0560">Oxidoreductase</keyword>
<evidence type="ECO:0000256" key="2">
    <source>
        <dbReference type="ARBA" id="ARBA00022964"/>
    </source>
</evidence>
<keyword evidence="6" id="KW-1185">Reference proteome</keyword>
<evidence type="ECO:0000259" key="4">
    <source>
        <dbReference type="Pfam" id="PF05118"/>
    </source>
</evidence>
<dbReference type="GO" id="GO:0016020">
    <property type="term" value="C:membrane"/>
    <property type="evidence" value="ECO:0007669"/>
    <property type="project" value="TreeGrafter"/>
</dbReference>
<evidence type="ECO:0000256" key="1">
    <source>
        <dbReference type="ARBA" id="ARBA00007730"/>
    </source>
</evidence>
<evidence type="ECO:0000313" key="5">
    <source>
        <dbReference type="EMBL" id="QDZ08158.1"/>
    </source>
</evidence>
<reference evidence="5 6" key="1">
    <citation type="submission" date="2019-07" db="EMBL/GenBank/DDBJ databases">
        <title>Full genome sequence of Sphingomonas sp. 4R-6-7(HKS19).</title>
        <authorList>
            <person name="Im W.-T."/>
        </authorList>
    </citation>
    <scope>NUCLEOTIDE SEQUENCE [LARGE SCALE GENOMIC DNA]</scope>
    <source>
        <strain evidence="5 6">HKS19</strain>
    </source>
</reference>
<feature type="domain" description="Aspartyl/asparaginy/proline hydroxylase" evidence="4">
    <location>
        <begin position="121"/>
        <end position="274"/>
    </location>
</feature>
<dbReference type="OrthoDB" id="21665at2"/>
<name>A0A5B8LIX1_9SPHN</name>
<keyword evidence="2" id="KW-0223">Dioxygenase</keyword>
<organism evidence="5 6">
    <name type="scientific">Sphingomonas panacisoli</name>
    <dbReference type="NCBI Taxonomy" id="1813879"/>
    <lineage>
        <taxon>Bacteria</taxon>
        <taxon>Pseudomonadati</taxon>
        <taxon>Pseudomonadota</taxon>
        <taxon>Alphaproteobacteria</taxon>
        <taxon>Sphingomonadales</taxon>
        <taxon>Sphingomonadaceae</taxon>
        <taxon>Sphingomonas</taxon>
    </lineage>
</organism>
<dbReference type="Proteomes" id="UP000315673">
    <property type="component" value="Chromosome"/>
</dbReference>
<dbReference type="InterPro" id="IPR027443">
    <property type="entry name" value="IPNS-like_sf"/>
</dbReference>
<dbReference type="GO" id="GO:0051213">
    <property type="term" value="F:dioxygenase activity"/>
    <property type="evidence" value="ECO:0007669"/>
    <property type="project" value="UniProtKB-KW"/>
</dbReference>
<evidence type="ECO:0000256" key="3">
    <source>
        <dbReference type="ARBA" id="ARBA00023002"/>
    </source>
</evidence>
<evidence type="ECO:0000313" key="6">
    <source>
        <dbReference type="Proteomes" id="UP000315673"/>
    </source>
</evidence>
<dbReference type="SUPFAM" id="SSF51197">
    <property type="entry name" value="Clavaminate synthase-like"/>
    <property type="match status" value="1"/>
</dbReference>
<proteinExistence type="inferred from homology"/>
<protein>
    <submittedName>
        <fullName evidence="5">Aspartyl/asparaginyl beta-hydroxylase domain-containing protein</fullName>
    </submittedName>
</protein>
<gene>
    <name evidence="5" type="ORF">FPZ24_12270</name>
</gene>
<dbReference type="EMBL" id="CP042306">
    <property type="protein sequence ID" value="QDZ08158.1"/>
    <property type="molecule type" value="Genomic_DNA"/>
</dbReference>
<dbReference type="PANTHER" id="PTHR46332">
    <property type="entry name" value="ASPARTATE BETA-HYDROXYLASE DOMAIN-CONTAINING PROTEIN 2"/>
    <property type="match status" value="1"/>
</dbReference>
<dbReference type="KEGG" id="spai:FPZ24_12270"/>
<accession>A0A5B8LIX1</accession>